<evidence type="ECO:0000313" key="1">
    <source>
        <dbReference type="EMBL" id="MDR6511865.1"/>
    </source>
</evidence>
<dbReference type="EMBL" id="JAVDRD010000006">
    <property type="protein sequence ID" value="MDR6511865.1"/>
    <property type="molecule type" value="Genomic_DNA"/>
</dbReference>
<sequence length="93" mass="9907">MSHLFILAFVVLLVLLRRQASRQARLAVPLAPPRRPVPAVEAAASAMPGLADPNASALDEGDAPAVLPNAPRRSATLDRFYRTVRGPGLCSPR</sequence>
<keyword evidence="2" id="KW-1185">Reference proteome</keyword>
<evidence type="ECO:0000313" key="2">
    <source>
        <dbReference type="Proteomes" id="UP001184150"/>
    </source>
</evidence>
<organism evidence="1 2">
    <name type="scientific">Novosphingobium capsulatum</name>
    <dbReference type="NCBI Taxonomy" id="13688"/>
    <lineage>
        <taxon>Bacteria</taxon>
        <taxon>Pseudomonadati</taxon>
        <taxon>Pseudomonadota</taxon>
        <taxon>Alphaproteobacteria</taxon>
        <taxon>Sphingomonadales</taxon>
        <taxon>Sphingomonadaceae</taxon>
        <taxon>Novosphingobium</taxon>
    </lineage>
</organism>
<reference evidence="1 2" key="1">
    <citation type="submission" date="2023-07" db="EMBL/GenBank/DDBJ databases">
        <title>Sorghum-associated microbial communities from plants grown in Nebraska, USA.</title>
        <authorList>
            <person name="Schachtman D."/>
        </authorList>
    </citation>
    <scope>NUCLEOTIDE SEQUENCE [LARGE SCALE GENOMIC DNA]</scope>
    <source>
        <strain evidence="1 2">DS1027</strain>
    </source>
</reference>
<dbReference type="RefSeq" id="WP_309805594.1">
    <property type="nucleotide sequence ID" value="NZ_JAVDRD010000006.1"/>
</dbReference>
<protein>
    <submittedName>
        <fullName evidence="1">Uncharacterized protein</fullName>
    </submittedName>
</protein>
<comment type="caution">
    <text evidence="1">The sequence shown here is derived from an EMBL/GenBank/DDBJ whole genome shotgun (WGS) entry which is preliminary data.</text>
</comment>
<gene>
    <name evidence="1" type="ORF">J2792_002741</name>
</gene>
<dbReference type="Proteomes" id="UP001184150">
    <property type="component" value="Unassembled WGS sequence"/>
</dbReference>
<name>A0ABU1MNF4_9SPHN</name>
<accession>A0ABU1MNF4</accession>
<proteinExistence type="predicted"/>